<dbReference type="AlphaFoldDB" id="A0AA88CST4"/>
<proteinExistence type="predicted"/>
<reference evidence="2" key="1">
    <citation type="submission" date="2023-07" db="EMBL/GenBank/DDBJ databases">
        <title>draft genome sequence of fig (Ficus carica).</title>
        <authorList>
            <person name="Takahashi T."/>
            <person name="Nishimura K."/>
        </authorList>
    </citation>
    <scope>NUCLEOTIDE SEQUENCE</scope>
</reference>
<organism evidence="2 3">
    <name type="scientific">Ficus carica</name>
    <name type="common">Common fig</name>
    <dbReference type="NCBI Taxonomy" id="3494"/>
    <lineage>
        <taxon>Eukaryota</taxon>
        <taxon>Viridiplantae</taxon>
        <taxon>Streptophyta</taxon>
        <taxon>Embryophyta</taxon>
        <taxon>Tracheophyta</taxon>
        <taxon>Spermatophyta</taxon>
        <taxon>Magnoliopsida</taxon>
        <taxon>eudicotyledons</taxon>
        <taxon>Gunneridae</taxon>
        <taxon>Pentapetalae</taxon>
        <taxon>rosids</taxon>
        <taxon>fabids</taxon>
        <taxon>Rosales</taxon>
        <taxon>Moraceae</taxon>
        <taxon>Ficeae</taxon>
        <taxon>Ficus</taxon>
    </lineage>
</organism>
<gene>
    <name evidence="2" type="ORF">TIFTF001_004206</name>
</gene>
<evidence type="ECO:0000313" key="3">
    <source>
        <dbReference type="Proteomes" id="UP001187192"/>
    </source>
</evidence>
<accession>A0AA88CST4</accession>
<dbReference type="Proteomes" id="UP001187192">
    <property type="component" value="Unassembled WGS sequence"/>
</dbReference>
<dbReference type="EMBL" id="BTGU01000004">
    <property type="protein sequence ID" value="GMN33488.1"/>
    <property type="molecule type" value="Genomic_DNA"/>
</dbReference>
<name>A0AA88CST4_FICCA</name>
<feature type="region of interest" description="Disordered" evidence="1">
    <location>
        <begin position="1"/>
        <end position="24"/>
    </location>
</feature>
<comment type="caution">
    <text evidence="2">The sequence shown here is derived from an EMBL/GenBank/DDBJ whole genome shotgun (WGS) entry which is preliminary data.</text>
</comment>
<protein>
    <submittedName>
        <fullName evidence="2">Uncharacterized protein</fullName>
    </submittedName>
</protein>
<evidence type="ECO:0000256" key="1">
    <source>
        <dbReference type="SAM" id="MobiDB-lite"/>
    </source>
</evidence>
<sequence length="68" mass="6973">MWPRGWKVAGDSKRMPGKGASGDLEVTRGTGGDFVFSGDFAIVRGGGGGREGRLGKGNFGVVGDFVVV</sequence>
<evidence type="ECO:0000313" key="2">
    <source>
        <dbReference type="EMBL" id="GMN33488.1"/>
    </source>
</evidence>
<keyword evidence="3" id="KW-1185">Reference proteome</keyword>